<keyword evidence="1" id="KW-1133">Transmembrane helix</keyword>
<evidence type="ECO:0000256" key="1">
    <source>
        <dbReference type="SAM" id="Phobius"/>
    </source>
</evidence>
<evidence type="ECO:0000313" key="2">
    <source>
        <dbReference type="EMBL" id="URE31557.1"/>
    </source>
</evidence>
<reference evidence="2" key="1">
    <citation type="submission" date="2022-05" db="EMBL/GenBank/DDBJ databases">
        <title>The Musa troglodytarum L. genome provides insights into the mechanism of non-climacteric behaviour and enrichment of carotenoids.</title>
        <authorList>
            <person name="Wang J."/>
        </authorList>
    </citation>
    <scope>NUCLEOTIDE SEQUENCE</scope>
    <source>
        <tissue evidence="2">Leaf</tissue>
    </source>
</reference>
<name>A0A9E7HKE5_9LILI</name>
<dbReference type="Proteomes" id="UP001055439">
    <property type="component" value="Chromosome 8"/>
</dbReference>
<keyword evidence="1" id="KW-0812">Transmembrane</keyword>
<feature type="transmembrane region" description="Helical" evidence="1">
    <location>
        <begin position="44"/>
        <end position="64"/>
    </location>
</feature>
<protein>
    <submittedName>
        <fullName evidence="2">Uncharacterized protein</fullName>
    </submittedName>
</protein>
<dbReference type="AlphaFoldDB" id="A0A9E7HKE5"/>
<organism evidence="2 3">
    <name type="scientific">Musa troglodytarum</name>
    <name type="common">fe'i banana</name>
    <dbReference type="NCBI Taxonomy" id="320322"/>
    <lineage>
        <taxon>Eukaryota</taxon>
        <taxon>Viridiplantae</taxon>
        <taxon>Streptophyta</taxon>
        <taxon>Embryophyta</taxon>
        <taxon>Tracheophyta</taxon>
        <taxon>Spermatophyta</taxon>
        <taxon>Magnoliopsida</taxon>
        <taxon>Liliopsida</taxon>
        <taxon>Zingiberales</taxon>
        <taxon>Musaceae</taxon>
        <taxon>Musa</taxon>
    </lineage>
</organism>
<dbReference type="EMBL" id="CP097510">
    <property type="protein sequence ID" value="URE31557.1"/>
    <property type="molecule type" value="Genomic_DNA"/>
</dbReference>
<keyword evidence="1" id="KW-0472">Membrane</keyword>
<proteinExistence type="predicted"/>
<sequence length="144" mass="16281">MTTAHVAPNPQFRVSFRRFIPISYVEELDIEPAKRNRKDRVEDGVLGVLVAPLLDSGGQCFAFALRYHCGFAVAVVSMPDIGTYSFYVLILAVYLISRITNVYSSSLYYRVKFIIFLDGNTESLKGCHLLVLISLHPRKMKYIG</sequence>
<feature type="transmembrane region" description="Helical" evidence="1">
    <location>
        <begin position="84"/>
        <end position="103"/>
    </location>
</feature>
<evidence type="ECO:0000313" key="3">
    <source>
        <dbReference type="Proteomes" id="UP001055439"/>
    </source>
</evidence>
<keyword evidence="3" id="KW-1185">Reference proteome</keyword>
<accession>A0A9E7HKE5</accession>
<gene>
    <name evidence="2" type="ORF">MUK42_16671</name>
</gene>